<dbReference type="EMBL" id="AP019416">
    <property type="protein sequence ID" value="BBI49009.1"/>
    <property type="molecule type" value="Genomic_DNA"/>
</dbReference>
<dbReference type="Proteomes" id="UP000289555">
    <property type="component" value="Chromosome"/>
</dbReference>
<protein>
    <submittedName>
        <fullName evidence="1">Uncharacterized protein</fullName>
    </submittedName>
</protein>
<evidence type="ECO:0000313" key="2">
    <source>
        <dbReference type="Proteomes" id="UP000289555"/>
    </source>
</evidence>
<dbReference type="SUPFAM" id="SSF56801">
    <property type="entry name" value="Acetyl-CoA synthetase-like"/>
    <property type="match status" value="1"/>
</dbReference>
<organism evidence="1 2">
    <name type="scientific">Vreelandella olivaria</name>
    <dbReference type="NCBI Taxonomy" id="390919"/>
    <lineage>
        <taxon>Bacteria</taxon>
        <taxon>Pseudomonadati</taxon>
        <taxon>Pseudomonadota</taxon>
        <taxon>Gammaproteobacteria</taxon>
        <taxon>Oceanospirillales</taxon>
        <taxon>Halomonadaceae</taxon>
        <taxon>Vreelandella</taxon>
    </lineage>
</organism>
<dbReference type="InterPro" id="IPR045851">
    <property type="entry name" value="AMP-bd_C_sf"/>
</dbReference>
<dbReference type="Gene3D" id="3.30.300.30">
    <property type="match status" value="1"/>
</dbReference>
<accession>A0ABN5WPV0</accession>
<proteinExistence type="predicted"/>
<gene>
    <name evidence="1" type="ORF">HORIV_14300</name>
</gene>
<evidence type="ECO:0000313" key="1">
    <source>
        <dbReference type="EMBL" id="BBI49009.1"/>
    </source>
</evidence>
<sequence length="48" mass="5430">MHQGQLYIAGRIKDLIILRGNNVYPQDIESAIEAEVEAVRKGAWRPLP</sequence>
<keyword evidence="2" id="KW-1185">Reference proteome</keyword>
<reference evidence="2" key="1">
    <citation type="journal article" date="2019" name="Microbiol. Resour. Announc.">
        <title>Complete Genome Sequence of Halomonas olivaria, a Moderately Halophilic Bacterium Isolated from Olive Processing Effluents, Obtained by Nanopore Sequencing.</title>
        <authorList>
            <person name="Nagata S."/>
            <person name="Ii K.M."/>
            <person name="Tsukimi T."/>
            <person name="Miura M.C."/>
            <person name="Galipon J."/>
            <person name="Arakawa K."/>
        </authorList>
    </citation>
    <scope>NUCLEOTIDE SEQUENCE [LARGE SCALE GENOMIC DNA]</scope>
    <source>
        <strain evidence="2">TYRC17</strain>
    </source>
</reference>
<name>A0ABN5WPV0_9GAMM</name>